<name>A0ABR3U782_9PLEO</name>
<proteinExistence type="predicted"/>
<evidence type="ECO:0000313" key="3">
    <source>
        <dbReference type="Proteomes" id="UP001578633"/>
    </source>
</evidence>
<protein>
    <submittedName>
        <fullName evidence="2">Uncharacterized protein</fullName>
    </submittedName>
</protein>
<gene>
    <name evidence="2" type="ORF">ACET3X_008825</name>
</gene>
<accession>A0ABR3U782</accession>
<feature type="region of interest" description="Disordered" evidence="1">
    <location>
        <begin position="261"/>
        <end position="296"/>
    </location>
</feature>
<comment type="caution">
    <text evidence="2">The sequence shown here is derived from an EMBL/GenBank/DDBJ whole genome shotgun (WGS) entry which is preliminary data.</text>
</comment>
<dbReference type="Proteomes" id="UP001578633">
    <property type="component" value="Chromosome 9"/>
</dbReference>
<dbReference type="GeneID" id="96089147"/>
<dbReference type="RefSeq" id="XP_069302902.1">
    <property type="nucleotide sequence ID" value="XM_069455379.1"/>
</dbReference>
<sequence length="296" mass="33272">MPGEDRPSQTPSAHPASRTGISLAALGLDNRRARVHHTLDDWVRQPDLSARLVRFDDSYLQGLAPADIAPDIESLLDATSTIKSDPQSMAPTLLHQSLPETHNPPSLRSCITDATPTESSISTTLASRFSGVPLLEDNNGVLEVPRAHYTTPLYECAFWFLNCSYVSPHSEEWETHCSSHFRGEEPPTTVQCPLCEWGATCDVGREAWGMRMHHLANEHTMRGQTLRTSRPDFGLFQYLWQRRLIDDADLKELKGGNHNLMRRPGNFVETNGREGRRQRAGAQHARVPRRMEARGY</sequence>
<dbReference type="EMBL" id="JBHGVX010000009">
    <property type="protein sequence ID" value="KAL1792318.1"/>
    <property type="molecule type" value="Genomic_DNA"/>
</dbReference>
<keyword evidence="3" id="KW-1185">Reference proteome</keyword>
<evidence type="ECO:0000313" key="2">
    <source>
        <dbReference type="EMBL" id="KAL1792318.1"/>
    </source>
</evidence>
<organism evidence="2 3">
    <name type="scientific">Alternaria dauci</name>
    <dbReference type="NCBI Taxonomy" id="48095"/>
    <lineage>
        <taxon>Eukaryota</taxon>
        <taxon>Fungi</taxon>
        <taxon>Dikarya</taxon>
        <taxon>Ascomycota</taxon>
        <taxon>Pezizomycotina</taxon>
        <taxon>Dothideomycetes</taxon>
        <taxon>Pleosporomycetidae</taxon>
        <taxon>Pleosporales</taxon>
        <taxon>Pleosporineae</taxon>
        <taxon>Pleosporaceae</taxon>
        <taxon>Alternaria</taxon>
        <taxon>Alternaria sect. Porri</taxon>
    </lineage>
</organism>
<evidence type="ECO:0000256" key="1">
    <source>
        <dbReference type="SAM" id="MobiDB-lite"/>
    </source>
</evidence>
<reference evidence="2 3" key="1">
    <citation type="submission" date="2024-09" db="EMBL/GenBank/DDBJ databases">
        <title>T2T genomes of carrot and Alternaria dauci and their utility for understanding host-pathogen interaction during carrot leaf blight disease.</title>
        <authorList>
            <person name="Liu W."/>
            <person name="Xu S."/>
            <person name="Ou C."/>
            <person name="Liu X."/>
            <person name="Zhuang F."/>
            <person name="Deng X.W."/>
        </authorList>
    </citation>
    <scope>NUCLEOTIDE SEQUENCE [LARGE SCALE GENOMIC DNA]</scope>
    <source>
        <strain evidence="2 3">A2016</strain>
    </source>
</reference>